<evidence type="ECO:0000256" key="1">
    <source>
        <dbReference type="SAM" id="MobiDB-lite"/>
    </source>
</evidence>
<dbReference type="EMBL" id="LGRX02000897">
    <property type="protein sequence ID" value="KAK3287335.1"/>
    <property type="molecule type" value="Genomic_DNA"/>
</dbReference>
<proteinExistence type="predicted"/>
<name>A0AAE0GZQ0_9CHLO</name>
<feature type="region of interest" description="Disordered" evidence="1">
    <location>
        <begin position="1"/>
        <end position="26"/>
    </location>
</feature>
<reference evidence="2 3" key="1">
    <citation type="journal article" date="2015" name="Genome Biol. Evol.">
        <title>Comparative Genomics of a Bacterivorous Green Alga Reveals Evolutionary Causalities and Consequences of Phago-Mixotrophic Mode of Nutrition.</title>
        <authorList>
            <person name="Burns J.A."/>
            <person name="Paasch A."/>
            <person name="Narechania A."/>
            <person name="Kim E."/>
        </authorList>
    </citation>
    <scope>NUCLEOTIDE SEQUENCE [LARGE SCALE GENOMIC DNA]</scope>
    <source>
        <strain evidence="2 3">PLY_AMNH</strain>
    </source>
</reference>
<gene>
    <name evidence="2" type="ORF">CYMTET_5150</name>
</gene>
<organism evidence="2 3">
    <name type="scientific">Cymbomonas tetramitiformis</name>
    <dbReference type="NCBI Taxonomy" id="36881"/>
    <lineage>
        <taxon>Eukaryota</taxon>
        <taxon>Viridiplantae</taxon>
        <taxon>Chlorophyta</taxon>
        <taxon>Pyramimonadophyceae</taxon>
        <taxon>Pyramimonadales</taxon>
        <taxon>Pyramimonadaceae</taxon>
        <taxon>Cymbomonas</taxon>
    </lineage>
</organism>
<comment type="caution">
    <text evidence="2">The sequence shown here is derived from an EMBL/GenBank/DDBJ whole genome shotgun (WGS) entry which is preliminary data.</text>
</comment>
<dbReference type="Proteomes" id="UP001190700">
    <property type="component" value="Unassembled WGS sequence"/>
</dbReference>
<dbReference type="AlphaFoldDB" id="A0AAE0GZQ0"/>
<evidence type="ECO:0000313" key="3">
    <source>
        <dbReference type="Proteomes" id="UP001190700"/>
    </source>
</evidence>
<keyword evidence="3" id="KW-1185">Reference proteome</keyword>
<accession>A0AAE0GZQ0</accession>
<protein>
    <submittedName>
        <fullName evidence="2">Uncharacterized protein</fullName>
    </submittedName>
</protein>
<sequence length="132" mass="13530">MDDSSDGEEIPPPEPASQVSVVPRHPPGGGSSLPLVCRAAVLPAVVSALMCIRAAAAATPTTDQVFGGVLLDTTAGPGRTVGGVVSDYIVPEEFPSTPWTPSIDTATLPTTISGSATHGFFNSWTSLIFFYA</sequence>
<feature type="compositionally biased region" description="Acidic residues" evidence="1">
    <location>
        <begin position="1"/>
        <end position="11"/>
    </location>
</feature>
<evidence type="ECO:0000313" key="2">
    <source>
        <dbReference type="EMBL" id="KAK3287335.1"/>
    </source>
</evidence>